<reference evidence="2 3" key="1">
    <citation type="submission" date="2024-01" db="EMBL/GenBank/DDBJ databases">
        <title>Genome assemblies of Stephania.</title>
        <authorList>
            <person name="Yang L."/>
        </authorList>
    </citation>
    <scope>NUCLEOTIDE SEQUENCE [LARGE SCALE GENOMIC DNA]</scope>
    <source>
        <strain evidence="2">JXDWG</strain>
        <tissue evidence="2">Leaf</tissue>
    </source>
</reference>
<accession>A0AAP0JF41</accession>
<keyword evidence="3" id="KW-1185">Reference proteome</keyword>
<name>A0AAP0JF41_9MAGN</name>
<evidence type="ECO:0000313" key="3">
    <source>
        <dbReference type="Proteomes" id="UP001419268"/>
    </source>
</evidence>
<evidence type="ECO:0000256" key="1">
    <source>
        <dbReference type="SAM" id="MobiDB-lite"/>
    </source>
</evidence>
<dbReference type="AlphaFoldDB" id="A0AAP0JF41"/>
<feature type="region of interest" description="Disordered" evidence="1">
    <location>
        <begin position="1"/>
        <end position="25"/>
    </location>
</feature>
<evidence type="ECO:0000313" key="2">
    <source>
        <dbReference type="EMBL" id="KAK9132883.1"/>
    </source>
</evidence>
<protein>
    <submittedName>
        <fullName evidence="2">Uncharacterized protein</fullName>
    </submittedName>
</protein>
<sequence>MGTVKDDPRACLGHHAKARPSDPWFGHPEPVGLDRAPANTLGAWARPGTTEQFLSRREAWTTSFEAWGDRVKAVPSGWARADLGKSRGTGTGGLRSKCAWSHLVMFPIGGRGNGLTSTIRRGGLSWGNKGTVKDDPRACLGHHAKARPSDPWSGHPEPVGLDRAPANTLGAWARPGTTEQFLSRREAWTTSFEAWGDRVKAVPSVEAVMEPGGSKGTRQLGNCLDH</sequence>
<proteinExistence type="predicted"/>
<gene>
    <name evidence="2" type="ORF">Scep_012411</name>
</gene>
<comment type="caution">
    <text evidence="2">The sequence shown here is derived from an EMBL/GenBank/DDBJ whole genome shotgun (WGS) entry which is preliminary data.</text>
</comment>
<dbReference type="EMBL" id="JBBNAG010000005">
    <property type="protein sequence ID" value="KAK9132883.1"/>
    <property type="molecule type" value="Genomic_DNA"/>
</dbReference>
<dbReference type="Proteomes" id="UP001419268">
    <property type="component" value="Unassembled WGS sequence"/>
</dbReference>
<organism evidence="2 3">
    <name type="scientific">Stephania cephalantha</name>
    <dbReference type="NCBI Taxonomy" id="152367"/>
    <lineage>
        <taxon>Eukaryota</taxon>
        <taxon>Viridiplantae</taxon>
        <taxon>Streptophyta</taxon>
        <taxon>Embryophyta</taxon>
        <taxon>Tracheophyta</taxon>
        <taxon>Spermatophyta</taxon>
        <taxon>Magnoliopsida</taxon>
        <taxon>Ranunculales</taxon>
        <taxon>Menispermaceae</taxon>
        <taxon>Menispermoideae</taxon>
        <taxon>Cissampelideae</taxon>
        <taxon>Stephania</taxon>
    </lineage>
</organism>